<dbReference type="InterPro" id="IPR036864">
    <property type="entry name" value="Zn2-C6_fun-type_DNA-bd_sf"/>
</dbReference>
<dbReference type="Proteomes" id="UP000813385">
    <property type="component" value="Unassembled WGS sequence"/>
</dbReference>
<dbReference type="PANTHER" id="PTHR46910:SF17">
    <property type="entry name" value="SCFA-RELATED"/>
    <property type="match status" value="1"/>
</dbReference>
<dbReference type="OrthoDB" id="3266505at2759"/>
<evidence type="ECO:0000313" key="5">
    <source>
        <dbReference type="EMBL" id="KAH7358805.1"/>
    </source>
</evidence>
<dbReference type="AlphaFoldDB" id="A0A8K0X2U3"/>
<proteinExistence type="predicted"/>
<dbReference type="CDD" id="cd12148">
    <property type="entry name" value="fungal_TF_MHR"/>
    <property type="match status" value="1"/>
</dbReference>
<dbReference type="InterPro" id="IPR001138">
    <property type="entry name" value="Zn2Cys6_DnaBD"/>
</dbReference>
<dbReference type="GO" id="GO:0000981">
    <property type="term" value="F:DNA-binding transcription factor activity, RNA polymerase II-specific"/>
    <property type="evidence" value="ECO:0007669"/>
    <property type="project" value="InterPro"/>
</dbReference>
<dbReference type="CDD" id="cd00067">
    <property type="entry name" value="GAL4"/>
    <property type="match status" value="1"/>
</dbReference>
<protein>
    <submittedName>
        <fullName evidence="5">Fungal-specific transcription factor domain-containing protein</fullName>
    </submittedName>
</protein>
<feature type="domain" description="Zn(2)-C6 fungal-type" evidence="4">
    <location>
        <begin position="31"/>
        <end position="60"/>
    </location>
</feature>
<dbReference type="SMART" id="SM00066">
    <property type="entry name" value="GAL4"/>
    <property type="match status" value="1"/>
</dbReference>
<sequence>MSSEAWINLQPAELRSGTSPPDPGRKRVRNACARCRRQKLKCDRTRPCPLCVHARTECREVAGRERATRRSGRLKRNIDGGGVVTMDPQTTVPEEPLSGHSSRSADRPPEPRETRSALHVARQIFKSYRFPNPHIHSVDAIPDATPAEDGPAPGRQGLMPVSDIIGVSFPPPDVSRKLLQSYIDSMHWYLTVFDESSMRSRLEPVFSTGLAEAHQKPHLMLALVVLIIGIRFRDPEEDQSTSATDLERIGEMLVEAAQKGYLFAMEMPTVESVAFSFLLSCHYLFSQQPNLSAIAMDAAVNAAQTIGLHQESTWGAIGFVERQIRRRVWWTVFTGATYVALTHGRPSRVTAESCDVQSPDDLEGDAVPPSEFASLEHRHDGRTQPLSLSSYVRYRNQIYIIAASVSRHVDASRSQPAKLVAENTRRLHRRLLEWEKTVPPELRLATYADTEGAIDADRSHQRRFAMQAMALQMAYDNIQLALARPFVPEKREPRERRGRVGSSSNLDVSLLLQQCFTSAMRTSLIGSSSTVHILRCMRNSPINIHLGVHAFAAGVVLGSLALRDPLLPEGQDRKRGMARIIQAPRAAGLTAQVWVQASAVLTDLMHVVASEEVATLLAEQNDDGGGGGVDIQQLTVTAFGTPPEWYAEALGDPVALPGETQADIREVATQTPTGDGPNVQAGTCEVARAEDCLSPDSGEQQGLPEVPATVEADAQHDLSPFSEFVTENYTLLNYGQAWMLGDLSHCSI</sequence>
<feature type="region of interest" description="Disordered" evidence="3">
    <location>
        <begin position="1"/>
        <end position="28"/>
    </location>
</feature>
<accession>A0A8K0X2U3</accession>
<organism evidence="5 6">
    <name type="scientific">Plectosphaerella cucumerina</name>
    <dbReference type="NCBI Taxonomy" id="40658"/>
    <lineage>
        <taxon>Eukaryota</taxon>
        <taxon>Fungi</taxon>
        <taxon>Dikarya</taxon>
        <taxon>Ascomycota</taxon>
        <taxon>Pezizomycotina</taxon>
        <taxon>Sordariomycetes</taxon>
        <taxon>Hypocreomycetidae</taxon>
        <taxon>Glomerellales</taxon>
        <taxon>Plectosphaerellaceae</taxon>
        <taxon>Plectosphaerella</taxon>
    </lineage>
</organism>
<evidence type="ECO:0000256" key="2">
    <source>
        <dbReference type="ARBA" id="ARBA00023242"/>
    </source>
</evidence>
<gene>
    <name evidence="5" type="ORF">B0T11DRAFT_285198</name>
</gene>
<evidence type="ECO:0000259" key="4">
    <source>
        <dbReference type="PROSITE" id="PS50048"/>
    </source>
</evidence>
<dbReference type="InterPro" id="IPR050987">
    <property type="entry name" value="AtrR-like"/>
</dbReference>
<dbReference type="PROSITE" id="PS50048">
    <property type="entry name" value="ZN2_CY6_FUNGAL_2"/>
    <property type="match status" value="1"/>
</dbReference>
<keyword evidence="2" id="KW-0539">Nucleus</keyword>
<dbReference type="GO" id="GO:0003677">
    <property type="term" value="F:DNA binding"/>
    <property type="evidence" value="ECO:0007669"/>
    <property type="project" value="InterPro"/>
</dbReference>
<dbReference type="PANTHER" id="PTHR46910">
    <property type="entry name" value="TRANSCRIPTION FACTOR PDR1"/>
    <property type="match status" value="1"/>
</dbReference>
<dbReference type="GO" id="GO:0008270">
    <property type="term" value="F:zinc ion binding"/>
    <property type="evidence" value="ECO:0007669"/>
    <property type="project" value="InterPro"/>
</dbReference>
<evidence type="ECO:0000256" key="1">
    <source>
        <dbReference type="ARBA" id="ARBA00022723"/>
    </source>
</evidence>
<dbReference type="EMBL" id="JAGPXD010000004">
    <property type="protein sequence ID" value="KAH7358805.1"/>
    <property type="molecule type" value="Genomic_DNA"/>
</dbReference>
<name>A0A8K0X2U3_9PEZI</name>
<keyword evidence="6" id="KW-1185">Reference proteome</keyword>
<keyword evidence="1" id="KW-0479">Metal-binding</keyword>
<dbReference type="Pfam" id="PF00172">
    <property type="entry name" value="Zn_clus"/>
    <property type="match status" value="1"/>
</dbReference>
<dbReference type="InterPro" id="IPR007219">
    <property type="entry name" value="XnlR_reg_dom"/>
</dbReference>
<feature type="compositionally biased region" description="Basic and acidic residues" evidence="3">
    <location>
        <begin position="103"/>
        <end position="115"/>
    </location>
</feature>
<reference evidence="5" key="1">
    <citation type="journal article" date="2021" name="Nat. Commun.">
        <title>Genetic determinants of endophytism in the Arabidopsis root mycobiome.</title>
        <authorList>
            <person name="Mesny F."/>
            <person name="Miyauchi S."/>
            <person name="Thiergart T."/>
            <person name="Pickel B."/>
            <person name="Atanasova L."/>
            <person name="Karlsson M."/>
            <person name="Huettel B."/>
            <person name="Barry K.W."/>
            <person name="Haridas S."/>
            <person name="Chen C."/>
            <person name="Bauer D."/>
            <person name="Andreopoulos W."/>
            <person name="Pangilinan J."/>
            <person name="LaButti K."/>
            <person name="Riley R."/>
            <person name="Lipzen A."/>
            <person name="Clum A."/>
            <person name="Drula E."/>
            <person name="Henrissat B."/>
            <person name="Kohler A."/>
            <person name="Grigoriev I.V."/>
            <person name="Martin F.M."/>
            <person name="Hacquard S."/>
        </authorList>
    </citation>
    <scope>NUCLEOTIDE SEQUENCE</scope>
    <source>
        <strain evidence="5">MPI-CAGE-AT-0016</strain>
    </source>
</reference>
<dbReference type="GO" id="GO:0006351">
    <property type="term" value="P:DNA-templated transcription"/>
    <property type="evidence" value="ECO:0007669"/>
    <property type="project" value="InterPro"/>
</dbReference>
<evidence type="ECO:0000313" key="6">
    <source>
        <dbReference type="Proteomes" id="UP000813385"/>
    </source>
</evidence>
<dbReference type="Pfam" id="PF04082">
    <property type="entry name" value="Fungal_trans"/>
    <property type="match status" value="1"/>
</dbReference>
<dbReference type="PROSITE" id="PS00463">
    <property type="entry name" value="ZN2_CY6_FUNGAL_1"/>
    <property type="match status" value="1"/>
</dbReference>
<comment type="caution">
    <text evidence="5">The sequence shown here is derived from an EMBL/GenBank/DDBJ whole genome shotgun (WGS) entry which is preliminary data.</text>
</comment>
<dbReference type="Gene3D" id="4.10.240.10">
    <property type="entry name" value="Zn(2)-C6 fungal-type DNA-binding domain"/>
    <property type="match status" value="1"/>
</dbReference>
<dbReference type="SUPFAM" id="SSF57701">
    <property type="entry name" value="Zn2/Cys6 DNA-binding domain"/>
    <property type="match status" value="1"/>
</dbReference>
<feature type="region of interest" description="Disordered" evidence="3">
    <location>
        <begin position="62"/>
        <end position="115"/>
    </location>
</feature>
<dbReference type="SMART" id="SM00906">
    <property type="entry name" value="Fungal_trans"/>
    <property type="match status" value="1"/>
</dbReference>
<evidence type="ECO:0000256" key="3">
    <source>
        <dbReference type="SAM" id="MobiDB-lite"/>
    </source>
</evidence>